<dbReference type="EMBL" id="JADNYJ010000498">
    <property type="protein sequence ID" value="KAF8869080.1"/>
    <property type="molecule type" value="Genomic_DNA"/>
</dbReference>
<dbReference type="Gene3D" id="2.30.30.30">
    <property type="match status" value="1"/>
</dbReference>
<dbReference type="Proteomes" id="UP000724874">
    <property type="component" value="Unassembled WGS sequence"/>
</dbReference>
<dbReference type="AlphaFoldDB" id="A0A9P5TFS1"/>
<evidence type="ECO:0000313" key="2">
    <source>
        <dbReference type="EMBL" id="KAF8869080.1"/>
    </source>
</evidence>
<evidence type="ECO:0008006" key="4">
    <source>
        <dbReference type="Google" id="ProtNLM"/>
    </source>
</evidence>
<sequence>MPKRAVRASFRNGDQVKVTSGSHTGLVGWVINCSMGHGDKQVTVVNQSTDSETIVLESQLDFHDGDFIMLTLRVRRPGRNVKLGERDPNEVYIGKQIIVHGTHRLKGYRGLIRATTPNGVASVEVNATHKVEKIEFAYLAIVGNEESSWSTMRARSLLSSDNTGPSSNTVDTSSLQPPSTPFVTTVCPDSTSPAWDPSSRTPGPRELSPLAPEPRPPTPLPPYSTASVSDWLNTITSKDVESLVPVHPSGVKEMVTPLTGDLIGQRFIVKEYNINKCIIHVPGVRLRKGQQDPAVATLELARIDPGSH</sequence>
<dbReference type="SUPFAM" id="SSF50104">
    <property type="entry name" value="Translation proteins SH3-like domain"/>
    <property type="match status" value="1"/>
</dbReference>
<feature type="compositionally biased region" description="Pro residues" evidence="1">
    <location>
        <begin position="211"/>
        <end position="222"/>
    </location>
</feature>
<comment type="caution">
    <text evidence="2">The sequence shown here is derived from an EMBL/GenBank/DDBJ whole genome shotgun (WGS) entry which is preliminary data.</text>
</comment>
<protein>
    <recommendedName>
        <fullName evidence="4">KOW domain-containing protein</fullName>
    </recommendedName>
</protein>
<dbReference type="InterPro" id="IPR008991">
    <property type="entry name" value="Translation_prot_SH3-like_sf"/>
</dbReference>
<evidence type="ECO:0000256" key="1">
    <source>
        <dbReference type="SAM" id="MobiDB-lite"/>
    </source>
</evidence>
<gene>
    <name evidence="2" type="ORF">CPB84DRAFT_1755471</name>
</gene>
<accession>A0A9P5TFS1</accession>
<feature type="region of interest" description="Disordered" evidence="1">
    <location>
        <begin position="157"/>
        <end position="225"/>
    </location>
</feature>
<reference evidence="2" key="1">
    <citation type="submission" date="2020-11" db="EMBL/GenBank/DDBJ databases">
        <authorList>
            <consortium name="DOE Joint Genome Institute"/>
            <person name="Ahrendt S."/>
            <person name="Riley R."/>
            <person name="Andreopoulos W."/>
            <person name="LaButti K."/>
            <person name="Pangilinan J."/>
            <person name="Ruiz-duenas F.J."/>
            <person name="Barrasa J.M."/>
            <person name="Sanchez-Garcia M."/>
            <person name="Camarero S."/>
            <person name="Miyauchi S."/>
            <person name="Serrano A."/>
            <person name="Linde D."/>
            <person name="Babiker R."/>
            <person name="Drula E."/>
            <person name="Ayuso-Fernandez I."/>
            <person name="Pacheco R."/>
            <person name="Padilla G."/>
            <person name="Ferreira P."/>
            <person name="Barriuso J."/>
            <person name="Kellner H."/>
            <person name="Castanera R."/>
            <person name="Alfaro M."/>
            <person name="Ramirez L."/>
            <person name="Pisabarro A.G."/>
            <person name="Kuo A."/>
            <person name="Tritt A."/>
            <person name="Lipzen A."/>
            <person name="He G."/>
            <person name="Yan M."/>
            <person name="Ng V."/>
            <person name="Cullen D."/>
            <person name="Martin F."/>
            <person name="Rosso M.-N."/>
            <person name="Henrissat B."/>
            <person name="Hibbett D."/>
            <person name="Martinez A.T."/>
            <person name="Grigoriev I.V."/>
        </authorList>
    </citation>
    <scope>NUCLEOTIDE SEQUENCE</scope>
    <source>
        <strain evidence="2">AH 44721</strain>
    </source>
</reference>
<dbReference type="OrthoDB" id="3066781at2759"/>
<keyword evidence="3" id="KW-1185">Reference proteome</keyword>
<feature type="compositionally biased region" description="Polar residues" evidence="1">
    <location>
        <begin position="157"/>
        <end position="201"/>
    </location>
</feature>
<dbReference type="InterPro" id="IPR014722">
    <property type="entry name" value="Rib_uL2_dom2"/>
</dbReference>
<proteinExistence type="predicted"/>
<evidence type="ECO:0000313" key="3">
    <source>
        <dbReference type="Proteomes" id="UP000724874"/>
    </source>
</evidence>
<organism evidence="2 3">
    <name type="scientific">Gymnopilus junonius</name>
    <name type="common">Spectacular rustgill mushroom</name>
    <name type="synonym">Gymnopilus spectabilis subsp. junonius</name>
    <dbReference type="NCBI Taxonomy" id="109634"/>
    <lineage>
        <taxon>Eukaryota</taxon>
        <taxon>Fungi</taxon>
        <taxon>Dikarya</taxon>
        <taxon>Basidiomycota</taxon>
        <taxon>Agaricomycotina</taxon>
        <taxon>Agaricomycetes</taxon>
        <taxon>Agaricomycetidae</taxon>
        <taxon>Agaricales</taxon>
        <taxon>Agaricineae</taxon>
        <taxon>Hymenogastraceae</taxon>
        <taxon>Gymnopilus</taxon>
    </lineage>
</organism>
<name>A0A9P5TFS1_GYMJU</name>